<organism evidence="2 3">
    <name type="scientific">Glossina pallidipes</name>
    <name type="common">Tsetse fly</name>
    <dbReference type="NCBI Taxonomy" id="7398"/>
    <lineage>
        <taxon>Eukaryota</taxon>
        <taxon>Metazoa</taxon>
        <taxon>Ecdysozoa</taxon>
        <taxon>Arthropoda</taxon>
        <taxon>Hexapoda</taxon>
        <taxon>Insecta</taxon>
        <taxon>Pterygota</taxon>
        <taxon>Neoptera</taxon>
        <taxon>Endopterygota</taxon>
        <taxon>Diptera</taxon>
        <taxon>Brachycera</taxon>
        <taxon>Muscomorpha</taxon>
        <taxon>Hippoboscoidea</taxon>
        <taxon>Glossinidae</taxon>
        <taxon>Glossina</taxon>
    </lineage>
</organism>
<dbReference type="GO" id="GO:0016272">
    <property type="term" value="C:prefoldin complex"/>
    <property type="evidence" value="ECO:0007669"/>
    <property type="project" value="InterPro"/>
</dbReference>
<dbReference type="GO" id="GO:0005737">
    <property type="term" value="C:cytoplasm"/>
    <property type="evidence" value="ECO:0007669"/>
    <property type="project" value="TreeGrafter"/>
</dbReference>
<name>A0A1A9ZZ25_GLOPL</name>
<dbReference type="GO" id="GO:1990115">
    <property type="term" value="P:RNA polymerase III assembly"/>
    <property type="evidence" value="ECO:0007669"/>
    <property type="project" value="TreeGrafter"/>
</dbReference>
<keyword evidence="3" id="KW-1185">Reference proteome</keyword>
<proteinExistence type="inferred from homology"/>
<dbReference type="VEuPathDB" id="VectorBase:GPAI029397"/>
<dbReference type="AlphaFoldDB" id="A0A1A9ZZ25"/>
<dbReference type="SUPFAM" id="SSF46579">
    <property type="entry name" value="Prefoldin"/>
    <property type="match status" value="1"/>
</dbReference>
<dbReference type="NCBIfam" id="TIGR00293">
    <property type="entry name" value="prefoldin subunit alpha"/>
    <property type="match status" value="1"/>
</dbReference>
<dbReference type="PANTHER" id="PTHR12674">
    <property type="entry name" value="PREFOLDIN SUBUNIT 5"/>
    <property type="match status" value="1"/>
</dbReference>
<accession>A0A1A9ZZ25</accession>
<dbReference type="EnsemblMetazoa" id="GPAI029397-RA">
    <property type="protein sequence ID" value="GPAI029397-PA"/>
    <property type="gene ID" value="GPAI029397"/>
</dbReference>
<dbReference type="GO" id="GO:1990114">
    <property type="term" value="P:RNA polymerase II core complex assembly"/>
    <property type="evidence" value="ECO:0007669"/>
    <property type="project" value="TreeGrafter"/>
</dbReference>
<dbReference type="InterPro" id="IPR011599">
    <property type="entry name" value="PFD_alpha_archaea"/>
</dbReference>
<evidence type="ECO:0000313" key="3">
    <source>
        <dbReference type="Proteomes" id="UP000092445"/>
    </source>
</evidence>
<dbReference type="GO" id="GO:0006457">
    <property type="term" value="P:protein folding"/>
    <property type="evidence" value="ECO:0007669"/>
    <property type="project" value="InterPro"/>
</dbReference>
<dbReference type="STRING" id="7398.A0A1A9ZZ25"/>
<dbReference type="Pfam" id="PF02996">
    <property type="entry name" value="Prefoldin"/>
    <property type="match status" value="1"/>
</dbReference>
<evidence type="ECO:0000313" key="2">
    <source>
        <dbReference type="EnsemblMetazoa" id="GPAI029397-PA"/>
    </source>
</evidence>
<reference evidence="3" key="1">
    <citation type="submission" date="2014-03" db="EMBL/GenBank/DDBJ databases">
        <authorList>
            <person name="Aksoy S."/>
            <person name="Warren W."/>
            <person name="Wilson R.K."/>
        </authorList>
    </citation>
    <scope>NUCLEOTIDE SEQUENCE [LARGE SCALE GENOMIC DNA]</scope>
    <source>
        <strain evidence="3">IAEA</strain>
    </source>
</reference>
<dbReference type="InterPro" id="IPR004127">
    <property type="entry name" value="Prefoldin_subunit_alpha"/>
</dbReference>
<reference evidence="2" key="2">
    <citation type="submission" date="2020-05" db="UniProtKB">
        <authorList>
            <consortium name="EnsemblMetazoa"/>
        </authorList>
    </citation>
    <scope>IDENTIFICATION</scope>
    <source>
        <strain evidence="2">IAEA</strain>
    </source>
</reference>
<sequence>MSGTEAGDKREQINLAALSVEQLVQIKQEFEQDISNIQDSLQTLYNCKAKYALSKEALESFHPDWKDHQILVPLTSSMYIPGRIKDLDNFILDVGTGYYVEKRSRATFISFQNLESSKDYFKRRIEYVQEQIENIEKIQIQKSRFLSAVNGVIEIKCLKNNAQ</sequence>
<dbReference type="PANTHER" id="PTHR12674:SF2">
    <property type="entry name" value="PREFOLDIN SUBUNIT 5"/>
    <property type="match status" value="1"/>
</dbReference>
<dbReference type="GO" id="GO:1990113">
    <property type="term" value="P:RNA polymerase I assembly"/>
    <property type="evidence" value="ECO:0007669"/>
    <property type="project" value="TreeGrafter"/>
</dbReference>
<evidence type="ECO:0000256" key="1">
    <source>
        <dbReference type="ARBA" id="ARBA00010048"/>
    </source>
</evidence>
<dbReference type="CDD" id="cd23157">
    <property type="entry name" value="Prefoldin_5"/>
    <property type="match status" value="1"/>
</dbReference>
<dbReference type="GO" id="GO:0051082">
    <property type="term" value="F:unfolded protein binding"/>
    <property type="evidence" value="ECO:0007669"/>
    <property type="project" value="InterPro"/>
</dbReference>
<evidence type="ECO:0008006" key="4">
    <source>
        <dbReference type="Google" id="ProtNLM"/>
    </source>
</evidence>
<protein>
    <recommendedName>
        <fullName evidence="4">Prefoldin subunit 5</fullName>
    </recommendedName>
</protein>
<dbReference type="Proteomes" id="UP000092445">
    <property type="component" value="Unassembled WGS sequence"/>
</dbReference>
<dbReference type="Gene3D" id="1.10.287.370">
    <property type="match status" value="1"/>
</dbReference>
<dbReference type="InterPro" id="IPR009053">
    <property type="entry name" value="Prefoldin"/>
</dbReference>
<comment type="similarity">
    <text evidence="1">Belongs to the prefoldin subunit alpha family.</text>
</comment>